<reference evidence="2" key="1">
    <citation type="submission" date="2012-09" db="EMBL/GenBank/DDBJ databases">
        <title>Metagenomic Characterization of a Microbial Community in Wastewater Detects High Levels of Antibiotic Resistance.</title>
        <authorList>
            <person name="Abrams M."/>
            <person name="Caldwell A."/>
            <person name="Vandaei E."/>
            <person name="Lee W."/>
            <person name="Perrott J."/>
            <person name="Khan S.Y."/>
            <person name="Ta J."/>
            <person name="Romero D."/>
            <person name="Nguyen V."/>
            <person name="Pourmand N."/>
            <person name="Ouverney C.C."/>
        </authorList>
    </citation>
    <scope>NUCLEOTIDE SEQUENCE</scope>
</reference>
<sequence length="169" mass="18807">MYLLPEPLVLRDITPDDQLFLDALYISSREDLLQINADPEIVLQIIKQQQQVQTAGIRDVYPGAQHFIIAYDGQAIGRVVLHVGERDIRLVDISILPPYRNHGAARLVLQSVQNAAQAQGLGMSMAVTKVNEPARHLYQSQGFVVRSDDGVIEQMVWPASRLQAPMTPA</sequence>
<dbReference type="AlphaFoldDB" id="L7VY64"/>
<dbReference type="Gene3D" id="3.40.630.30">
    <property type="match status" value="1"/>
</dbReference>
<dbReference type="EMBL" id="JX649890">
    <property type="protein sequence ID" value="AGC72028.1"/>
    <property type="molecule type" value="Genomic_DNA"/>
</dbReference>
<accession>L7VY64</accession>
<feature type="domain" description="N-acetyltransferase" evidence="1">
    <location>
        <begin position="8"/>
        <end position="163"/>
    </location>
</feature>
<dbReference type="PROSITE" id="PS51186">
    <property type="entry name" value="GNAT"/>
    <property type="match status" value="1"/>
</dbReference>
<dbReference type="Pfam" id="PF00583">
    <property type="entry name" value="Acetyltransf_1"/>
    <property type="match status" value="1"/>
</dbReference>
<evidence type="ECO:0000259" key="1">
    <source>
        <dbReference type="PROSITE" id="PS51186"/>
    </source>
</evidence>
<organism evidence="2">
    <name type="scientific">uncultured bacterium A1Q1_fos_500</name>
    <dbReference type="NCBI Taxonomy" id="1256579"/>
    <lineage>
        <taxon>Bacteria</taxon>
        <taxon>environmental samples</taxon>
    </lineage>
</organism>
<dbReference type="GO" id="GO:0016747">
    <property type="term" value="F:acyltransferase activity, transferring groups other than amino-acyl groups"/>
    <property type="evidence" value="ECO:0007669"/>
    <property type="project" value="InterPro"/>
</dbReference>
<name>L7VY64_9BACT</name>
<dbReference type="InterPro" id="IPR000182">
    <property type="entry name" value="GNAT_dom"/>
</dbReference>
<dbReference type="CDD" id="cd04301">
    <property type="entry name" value="NAT_SF"/>
    <property type="match status" value="1"/>
</dbReference>
<dbReference type="SUPFAM" id="SSF55729">
    <property type="entry name" value="Acyl-CoA N-acyltransferases (Nat)"/>
    <property type="match status" value="1"/>
</dbReference>
<protein>
    <submittedName>
        <fullName evidence="2">GCN5-related N-acetyltransferase</fullName>
    </submittedName>
</protein>
<proteinExistence type="predicted"/>
<dbReference type="InterPro" id="IPR016181">
    <property type="entry name" value="Acyl_CoA_acyltransferase"/>
</dbReference>
<evidence type="ECO:0000313" key="2">
    <source>
        <dbReference type="EMBL" id="AGC72028.1"/>
    </source>
</evidence>
<keyword evidence="2" id="KW-0808">Transferase</keyword>